<dbReference type="Proteomes" id="UP000829447">
    <property type="component" value="Linkage Group LG7"/>
</dbReference>
<accession>A0ACC5WLX6</accession>
<reference evidence="1 2" key="1">
    <citation type="journal article" date="2022" name="bioRxiv">
        <title>An ancient truncated duplication of the anti-Mullerian hormone receptor type 2 gene is a potential conserved master sex determinant in the Pangasiidae catfish family.</title>
        <authorList>
            <person name="Wen M."/>
            <person name="Pan Q."/>
            <person name="Jouanno E."/>
            <person name="Montfort J."/>
            <person name="Zahm M."/>
            <person name="Cabau C."/>
            <person name="Klopp C."/>
            <person name="Iampietro C."/>
            <person name="Roques C."/>
            <person name="Bouchez O."/>
            <person name="Castinel A."/>
            <person name="Donnadieu C."/>
            <person name="Parrinello H."/>
            <person name="Poncet C."/>
            <person name="Belmonte E."/>
            <person name="Gautier V."/>
            <person name="Avarre J.-C."/>
            <person name="Dugue R."/>
            <person name="Gustiano R."/>
            <person name="Ha T.T.T."/>
            <person name="Campet M."/>
            <person name="Sriphairoj K."/>
            <person name="Ribolli J."/>
            <person name="de Almeida F.L."/>
            <person name="Desvignes T."/>
            <person name="Postlethwait J.H."/>
            <person name="Bucao C.F."/>
            <person name="Robinson-Rechavi M."/>
            <person name="Bobe J."/>
            <person name="Herpin A."/>
            <person name="Guiguen Y."/>
        </authorList>
    </citation>
    <scope>NUCLEOTIDE SEQUENCE [LARGE SCALE GENOMIC DNA]</scope>
    <source>
        <strain evidence="1">YG-Dec2019</strain>
    </source>
</reference>
<keyword evidence="2" id="KW-1185">Reference proteome</keyword>
<protein>
    <submittedName>
        <fullName evidence="1">Uncharacterized protein</fullName>
    </submittedName>
</protein>
<name>A0ACC5WLX6_PANGG</name>
<comment type="caution">
    <text evidence="1">The sequence shown here is derived from an EMBL/GenBank/DDBJ whole genome shotgun (WGS) entry which is preliminary data.</text>
</comment>
<evidence type="ECO:0000313" key="1">
    <source>
        <dbReference type="EMBL" id="MCI4379668.1"/>
    </source>
</evidence>
<organism evidence="1 2">
    <name type="scientific">Pangasianodon gigas</name>
    <name type="common">Mekong giant catfish</name>
    <name type="synonym">Pangasius gigas</name>
    <dbReference type="NCBI Taxonomy" id="30993"/>
    <lineage>
        <taxon>Eukaryota</taxon>
        <taxon>Metazoa</taxon>
        <taxon>Chordata</taxon>
        <taxon>Craniata</taxon>
        <taxon>Vertebrata</taxon>
        <taxon>Euteleostomi</taxon>
        <taxon>Actinopterygii</taxon>
        <taxon>Neopterygii</taxon>
        <taxon>Teleostei</taxon>
        <taxon>Ostariophysi</taxon>
        <taxon>Siluriformes</taxon>
        <taxon>Pangasiidae</taxon>
        <taxon>Pangasianodon</taxon>
    </lineage>
</organism>
<gene>
    <name evidence="1" type="ORF">PGIGA_G00230910</name>
</gene>
<dbReference type="EMBL" id="CM040460">
    <property type="protein sequence ID" value="MCI4379668.1"/>
    <property type="molecule type" value="Genomic_DNA"/>
</dbReference>
<evidence type="ECO:0000313" key="2">
    <source>
        <dbReference type="Proteomes" id="UP000829447"/>
    </source>
</evidence>
<proteinExistence type="predicted"/>
<sequence>MGFALSVWRTGRDAANRRGAALHPEPRARGEALRVRSCPLRCGAEGRITVYTLTEGTYLCERNTSIC</sequence>